<reference evidence="2 3" key="1">
    <citation type="journal article" date="2014" name="Curr. Biol.">
        <title>The genome of the clonal raider ant Cerapachys biroi.</title>
        <authorList>
            <person name="Oxley P.R."/>
            <person name="Ji L."/>
            <person name="Fetter-Pruneda I."/>
            <person name="McKenzie S.K."/>
            <person name="Li C."/>
            <person name="Hu H."/>
            <person name="Zhang G."/>
            <person name="Kronauer D.J."/>
        </authorList>
    </citation>
    <scope>NUCLEOTIDE SEQUENCE [LARGE SCALE GENOMIC DNA]</scope>
</reference>
<dbReference type="AlphaFoldDB" id="A0A026WQK1"/>
<dbReference type="EMBL" id="KK107149">
    <property type="protein sequence ID" value="EZA57384.1"/>
    <property type="molecule type" value="Genomic_DNA"/>
</dbReference>
<evidence type="ECO:0000259" key="1">
    <source>
        <dbReference type="Pfam" id="PF01541"/>
    </source>
</evidence>
<gene>
    <name evidence="2" type="ORF">X777_02647</name>
</gene>
<dbReference type="InterPro" id="IPR035901">
    <property type="entry name" value="GIY-YIG_endonuc_sf"/>
</dbReference>
<dbReference type="Proteomes" id="UP000053097">
    <property type="component" value="Unassembled WGS sequence"/>
</dbReference>
<dbReference type="Gene3D" id="3.40.1440.10">
    <property type="entry name" value="GIY-YIG endonuclease"/>
    <property type="match status" value="1"/>
</dbReference>
<dbReference type="CDD" id="cd10442">
    <property type="entry name" value="GIY-YIG_PLEs"/>
    <property type="match status" value="1"/>
</dbReference>
<keyword evidence="3" id="KW-1185">Reference proteome</keyword>
<name>A0A026WQK1_OOCBI</name>
<protein>
    <recommendedName>
        <fullName evidence="1">GIY-YIG domain-containing protein</fullName>
    </recommendedName>
</protein>
<evidence type="ECO:0000313" key="3">
    <source>
        <dbReference type="Proteomes" id="UP000053097"/>
    </source>
</evidence>
<sequence>MGVVYKINCSDCNICYIGQTMRYLEKRINEHKSDVRKDASCQLVVSKHRICNDHEFDWLNTVVLHQESHRRKREITEMYFIKTHSNTINIQGDTDDFPVVYESVLNRI</sequence>
<accession>A0A026WQK1</accession>
<evidence type="ECO:0000313" key="2">
    <source>
        <dbReference type="EMBL" id="EZA57384.1"/>
    </source>
</evidence>
<dbReference type="InterPro" id="IPR000305">
    <property type="entry name" value="GIY-YIG_endonuc"/>
</dbReference>
<organism evidence="2 3">
    <name type="scientific">Ooceraea biroi</name>
    <name type="common">Clonal raider ant</name>
    <name type="synonym">Cerapachys biroi</name>
    <dbReference type="NCBI Taxonomy" id="2015173"/>
    <lineage>
        <taxon>Eukaryota</taxon>
        <taxon>Metazoa</taxon>
        <taxon>Ecdysozoa</taxon>
        <taxon>Arthropoda</taxon>
        <taxon>Hexapoda</taxon>
        <taxon>Insecta</taxon>
        <taxon>Pterygota</taxon>
        <taxon>Neoptera</taxon>
        <taxon>Endopterygota</taxon>
        <taxon>Hymenoptera</taxon>
        <taxon>Apocrita</taxon>
        <taxon>Aculeata</taxon>
        <taxon>Formicoidea</taxon>
        <taxon>Formicidae</taxon>
        <taxon>Dorylinae</taxon>
        <taxon>Ooceraea</taxon>
    </lineage>
</organism>
<proteinExistence type="predicted"/>
<dbReference type="Pfam" id="PF01541">
    <property type="entry name" value="GIY-YIG"/>
    <property type="match status" value="1"/>
</dbReference>
<dbReference type="SUPFAM" id="SSF82771">
    <property type="entry name" value="GIY-YIG endonuclease"/>
    <property type="match status" value="1"/>
</dbReference>
<feature type="domain" description="GIY-YIG" evidence="1">
    <location>
        <begin position="1"/>
        <end position="86"/>
    </location>
</feature>